<dbReference type="Pfam" id="PF13193">
    <property type="entry name" value="AMP-binding_C"/>
    <property type="match status" value="1"/>
</dbReference>
<dbReference type="PROSITE" id="PS00455">
    <property type="entry name" value="AMP_BINDING"/>
    <property type="match status" value="1"/>
</dbReference>
<keyword evidence="5" id="KW-0460">Magnesium</keyword>
<comment type="catalytic activity">
    <reaction evidence="7">
        <text>(E)-4-coumaroyl-AMP + CoA = (E)-4-coumaroyl-CoA + AMP + H(+)</text>
        <dbReference type="Rhea" id="RHEA:72423"/>
        <dbReference type="ChEBI" id="CHEBI:15378"/>
        <dbReference type="ChEBI" id="CHEBI:57287"/>
        <dbReference type="ChEBI" id="CHEBI:85008"/>
        <dbReference type="ChEBI" id="CHEBI:192348"/>
        <dbReference type="ChEBI" id="CHEBI:456215"/>
    </reaction>
    <physiologicalReaction direction="left-to-right" evidence="7">
        <dbReference type="Rhea" id="RHEA:72424"/>
    </physiologicalReaction>
</comment>
<dbReference type="InterPro" id="IPR042099">
    <property type="entry name" value="ANL_N_sf"/>
</dbReference>
<feature type="domain" description="AMP-binding enzyme C-terminal" evidence="11">
    <location>
        <begin position="471"/>
        <end position="548"/>
    </location>
</feature>
<comment type="cofactor">
    <cofactor evidence="1">
        <name>Mg(2+)</name>
        <dbReference type="ChEBI" id="CHEBI:18420"/>
    </cofactor>
</comment>
<dbReference type="InterPro" id="IPR000873">
    <property type="entry name" value="AMP-dep_synth/lig_dom"/>
</dbReference>
<sequence>MDATVLCAARNNVPLTPISFLQRSAVAYPNRIALVASGRGSTPHTWRETWVRCVSLAAALVSLGVSRHDVVAVFAQNIPAVCELHFGIPMAGAVICALNSRLDAAMTSTLLSHSEARVIFVDSVLLDVAQEALTLMTKAGARRPLLVLIKEDLDESSQGLDANRATIVPTDHYEYEALINIAPSTPYFSIRWPADENDPIALNYTSGTTSRPKGVVYSHRGAYLNSIATVLMHDMASAPVYLWTVPMFHCNGWCLVWGVAAKGGTNVCLRRVTAAAVFDAIARHGVTHMGGAPTVLAMIVNATAEERMVRPPPRPPVTVKAGGAPPPPQVLLRIEELGFNVIHGYGLTETYGPATLCAWKPEWDALPPEQRARVKSRQGIRLLGLEEVDVKDPATMRSVPADGRTVGEVMLRGNTVMRGYYKDAAATAEALAGGWLRSGDLAVRHGDGYVKIVDRSKDIVVSGGENVSTIEVEAALFAHPAVAEAAVVGRPHEFWGETPCAFVRLRDGGDRSVTAEEMMAFCRARLPRYMAPRTVVFVQELPKTATGKVQKVVLRERAKAMGSISGSTSSKIRKGKRSKSGSAMTSKI</sequence>
<keyword evidence="4" id="KW-0436">Ligase</keyword>
<evidence type="ECO:0000259" key="11">
    <source>
        <dbReference type="Pfam" id="PF13193"/>
    </source>
</evidence>
<proteinExistence type="inferred from homology"/>
<evidence type="ECO:0000256" key="6">
    <source>
        <dbReference type="ARBA" id="ARBA00034219"/>
    </source>
</evidence>
<evidence type="ECO:0000256" key="1">
    <source>
        <dbReference type="ARBA" id="ARBA00001946"/>
    </source>
</evidence>
<comment type="caution">
    <text evidence="12">The sequence shown here is derived from an EMBL/GenBank/DDBJ whole genome shotgun (WGS) entry which is preliminary data.</text>
</comment>
<dbReference type="InterPro" id="IPR025110">
    <property type="entry name" value="AMP-bd_C"/>
</dbReference>
<feature type="region of interest" description="Disordered" evidence="9">
    <location>
        <begin position="564"/>
        <end position="588"/>
    </location>
</feature>
<dbReference type="Gramene" id="TVU01104">
    <property type="protein sequence ID" value="TVU01104"/>
    <property type="gene ID" value="EJB05_53462"/>
</dbReference>
<dbReference type="OrthoDB" id="10253115at2759"/>
<dbReference type="CDD" id="cd12118">
    <property type="entry name" value="ttLC_FACS_AEE21_like"/>
    <property type="match status" value="1"/>
</dbReference>
<dbReference type="Gene3D" id="3.40.50.12780">
    <property type="entry name" value="N-terminal domain of ligase-like"/>
    <property type="match status" value="1"/>
</dbReference>
<accession>A0A5J9SQ64</accession>
<dbReference type="GO" id="GO:0106290">
    <property type="term" value="F:trans-cinnamate-CoA ligase activity"/>
    <property type="evidence" value="ECO:0007669"/>
    <property type="project" value="UniProtKB-ARBA"/>
</dbReference>
<feature type="non-terminal residue" evidence="12">
    <location>
        <position position="1"/>
    </location>
</feature>
<name>A0A5J9SQ64_9POAL</name>
<comment type="catalytic activity">
    <reaction evidence="6">
        <text>(E)-4-coumarate + ATP + H(+) = (E)-4-coumaroyl-AMP + diphosphate</text>
        <dbReference type="Rhea" id="RHEA:72419"/>
        <dbReference type="ChEBI" id="CHEBI:12876"/>
        <dbReference type="ChEBI" id="CHEBI:15378"/>
        <dbReference type="ChEBI" id="CHEBI:30616"/>
        <dbReference type="ChEBI" id="CHEBI:33019"/>
        <dbReference type="ChEBI" id="CHEBI:192348"/>
    </reaction>
    <physiologicalReaction direction="left-to-right" evidence="6">
        <dbReference type="Rhea" id="RHEA:72420"/>
    </physiologicalReaction>
</comment>
<comment type="catalytic activity">
    <reaction evidence="8">
        <text>(E)-4-coumarate + ATP + CoA = (E)-4-coumaroyl-CoA + AMP + diphosphate</text>
        <dbReference type="Rhea" id="RHEA:19641"/>
        <dbReference type="ChEBI" id="CHEBI:12876"/>
        <dbReference type="ChEBI" id="CHEBI:30616"/>
        <dbReference type="ChEBI" id="CHEBI:33019"/>
        <dbReference type="ChEBI" id="CHEBI:57287"/>
        <dbReference type="ChEBI" id="CHEBI:85008"/>
        <dbReference type="ChEBI" id="CHEBI:456215"/>
        <dbReference type="EC" id="6.2.1.12"/>
    </reaction>
    <physiologicalReaction direction="left-to-right" evidence="8">
        <dbReference type="Rhea" id="RHEA:19642"/>
    </physiologicalReaction>
</comment>
<evidence type="ECO:0000256" key="8">
    <source>
        <dbReference type="ARBA" id="ARBA00034252"/>
    </source>
</evidence>
<dbReference type="GO" id="GO:0016207">
    <property type="term" value="F:4-coumarate-CoA ligase activity"/>
    <property type="evidence" value="ECO:0007669"/>
    <property type="project" value="UniProtKB-EC"/>
</dbReference>
<dbReference type="Proteomes" id="UP000324897">
    <property type="component" value="Unassembled WGS sequence"/>
</dbReference>
<feature type="domain" description="AMP-dependent synthetase/ligase" evidence="10">
    <location>
        <begin position="21"/>
        <end position="421"/>
    </location>
</feature>
<dbReference type="EMBL" id="RWGY01000489">
    <property type="protein sequence ID" value="TVU01104.1"/>
    <property type="molecule type" value="Genomic_DNA"/>
</dbReference>
<evidence type="ECO:0000256" key="2">
    <source>
        <dbReference type="ARBA" id="ARBA00006432"/>
    </source>
</evidence>
<evidence type="ECO:0000259" key="10">
    <source>
        <dbReference type="Pfam" id="PF00501"/>
    </source>
</evidence>
<dbReference type="EC" id="6.2.1.12" evidence="3"/>
<dbReference type="PANTHER" id="PTHR43859">
    <property type="entry name" value="ACYL-ACTIVATING ENZYME"/>
    <property type="match status" value="1"/>
</dbReference>
<dbReference type="Pfam" id="PF00501">
    <property type="entry name" value="AMP-binding"/>
    <property type="match status" value="1"/>
</dbReference>
<protein>
    <recommendedName>
        <fullName evidence="3">4-coumarate--CoA ligase</fullName>
        <ecNumber evidence="3">6.2.1.12</ecNumber>
    </recommendedName>
</protein>
<evidence type="ECO:0000256" key="4">
    <source>
        <dbReference type="ARBA" id="ARBA00022598"/>
    </source>
</evidence>
<dbReference type="FunFam" id="3.30.300.30:FF:000008">
    <property type="entry name" value="2,3-dihydroxybenzoate-AMP ligase"/>
    <property type="match status" value="1"/>
</dbReference>
<evidence type="ECO:0000313" key="12">
    <source>
        <dbReference type="EMBL" id="TVU01104.1"/>
    </source>
</evidence>
<gene>
    <name evidence="12" type="ORF">EJB05_53462</name>
</gene>
<evidence type="ECO:0000256" key="3">
    <source>
        <dbReference type="ARBA" id="ARBA00012959"/>
    </source>
</evidence>
<dbReference type="Gene3D" id="3.30.300.30">
    <property type="match status" value="1"/>
</dbReference>
<dbReference type="AlphaFoldDB" id="A0A5J9SQ64"/>
<evidence type="ECO:0000256" key="5">
    <source>
        <dbReference type="ARBA" id="ARBA00022842"/>
    </source>
</evidence>
<reference evidence="12 13" key="1">
    <citation type="journal article" date="2019" name="Sci. Rep.">
        <title>A high-quality genome of Eragrostis curvula grass provides insights into Poaceae evolution and supports new strategies to enhance forage quality.</title>
        <authorList>
            <person name="Carballo J."/>
            <person name="Santos B.A.C.M."/>
            <person name="Zappacosta D."/>
            <person name="Garbus I."/>
            <person name="Selva J.P."/>
            <person name="Gallo C.A."/>
            <person name="Diaz A."/>
            <person name="Albertini E."/>
            <person name="Caccamo M."/>
            <person name="Echenique V."/>
        </authorList>
    </citation>
    <scope>NUCLEOTIDE SEQUENCE [LARGE SCALE GENOMIC DNA]</scope>
    <source>
        <strain evidence="13">cv. Victoria</strain>
        <tissue evidence="12">Leaf</tissue>
    </source>
</reference>
<dbReference type="NCBIfam" id="NF006020">
    <property type="entry name" value="PRK08162.1"/>
    <property type="match status" value="1"/>
</dbReference>
<keyword evidence="13" id="KW-1185">Reference proteome</keyword>
<dbReference type="GO" id="GO:0009698">
    <property type="term" value="P:phenylpropanoid metabolic process"/>
    <property type="evidence" value="ECO:0007669"/>
    <property type="project" value="UniProtKB-ARBA"/>
</dbReference>
<comment type="similarity">
    <text evidence="2">Belongs to the ATP-dependent AMP-binding enzyme family.</text>
</comment>
<evidence type="ECO:0000256" key="9">
    <source>
        <dbReference type="SAM" id="MobiDB-lite"/>
    </source>
</evidence>
<dbReference type="InterPro" id="IPR020845">
    <property type="entry name" value="AMP-binding_CS"/>
</dbReference>
<organism evidence="12 13">
    <name type="scientific">Eragrostis curvula</name>
    <name type="common">weeping love grass</name>
    <dbReference type="NCBI Taxonomy" id="38414"/>
    <lineage>
        <taxon>Eukaryota</taxon>
        <taxon>Viridiplantae</taxon>
        <taxon>Streptophyta</taxon>
        <taxon>Embryophyta</taxon>
        <taxon>Tracheophyta</taxon>
        <taxon>Spermatophyta</taxon>
        <taxon>Magnoliopsida</taxon>
        <taxon>Liliopsida</taxon>
        <taxon>Poales</taxon>
        <taxon>Poaceae</taxon>
        <taxon>PACMAD clade</taxon>
        <taxon>Chloridoideae</taxon>
        <taxon>Eragrostideae</taxon>
        <taxon>Eragrostidinae</taxon>
        <taxon>Eragrostis</taxon>
    </lineage>
</organism>
<dbReference type="InterPro" id="IPR045851">
    <property type="entry name" value="AMP-bd_C_sf"/>
</dbReference>
<evidence type="ECO:0000313" key="13">
    <source>
        <dbReference type="Proteomes" id="UP000324897"/>
    </source>
</evidence>
<dbReference type="SUPFAM" id="SSF56801">
    <property type="entry name" value="Acetyl-CoA synthetase-like"/>
    <property type="match status" value="1"/>
</dbReference>
<dbReference type="PANTHER" id="PTHR43859:SF69">
    <property type="entry name" value="4-COUMARATE--COA LIGASE"/>
    <property type="match status" value="1"/>
</dbReference>
<evidence type="ECO:0000256" key="7">
    <source>
        <dbReference type="ARBA" id="ARBA00034223"/>
    </source>
</evidence>